<dbReference type="InterPro" id="IPR036047">
    <property type="entry name" value="F-box-like_dom_sf"/>
</dbReference>
<organism evidence="2 3">
    <name type="scientific">Stereocaulon virgatum</name>
    <dbReference type="NCBI Taxonomy" id="373712"/>
    <lineage>
        <taxon>Eukaryota</taxon>
        <taxon>Fungi</taxon>
        <taxon>Dikarya</taxon>
        <taxon>Ascomycota</taxon>
        <taxon>Pezizomycotina</taxon>
        <taxon>Lecanoromycetes</taxon>
        <taxon>OSLEUM clade</taxon>
        <taxon>Lecanoromycetidae</taxon>
        <taxon>Lecanorales</taxon>
        <taxon>Lecanorineae</taxon>
        <taxon>Stereocaulaceae</taxon>
        <taxon>Stereocaulon</taxon>
    </lineage>
</organism>
<feature type="region of interest" description="Disordered" evidence="1">
    <location>
        <begin position="45"/>
        <end position="73"/>
    </location>
</feature>
<protein>
    <recommendedName>
        <fullName evidence="4">F-box domain-containing protein</fullName>
    </recommendedName>
</protein>
<comment type="caution">
    <text evidence="2">The sequence shown here is derived from an EMBL/GenBank/DDBJ whole genome shotgun (WGS) entry which is preliminary data.</text>
</comment>
<dbReference type="Proteomes" id="UP001590950">
    <property type="component" value="Unassembled WGS sequence"/>
</dbReference>
<proteinExistence type="predicted"/>
<evidence type="ECO:0008006" key="4">
    <source>
        <dbReference type="Google" id="ProtNLM"/>
    </source>
</evidence>
<gene>
    <name evidence="2" type="ORF">N7G274_001875</name>
</gene>
<dbReference type="SUPFAM" id="SSF81383">
    <property type="entry name" value="F-box domain"/>
    <property type="match status" value="1"/>
</dbReference>
<evidence type="ECO:0000256" key="1">
    <source>
        <dbReference type="SAM" id="MobiDB-lite"/>
    </source>
</evidence>
<evidence type="ECO:0000313" key="3">
    <source>
        <dbReference type="Proteomes" id="UP001590950"/>
    </source>
</evidence>
<keyword evidence="3" id="KW-1185">Reference proteome</keyword>
<dbReference type="EMBL" id="JBEFKJ010000004">
    <property type="protein sequence ID" value="KAL2046428.1"/>
    <property type="molecule type" value="Genomic_DNA"/>
</dbReference>
<sequence length="417" mass="47623">MSLIVSLRVPSLQNQKQPCPRSSSPSKGPLCQGPLLTELKTFPTSTLRARSSSPLRDENGSEHLITSESPTLQRTERYDCAASPIEKLPTEISQRIAGFLEPSAAACLALTSKSFLKILGTPQFRTQPKSKMPFLNLIQRDLPQDQWLECYHCKKLHPFDLCPSDAKTWTYRPDGPCDAADSIAFLLPSVGIRFRYIQMAMKLHKNGMPDTDNNLLKSLSHTRRAPHHKDSLAHTSVRIADNSLFIKLEYRILLRREESFERVLSMRPQVCPHWRCEVGQIDVPCRSLSQIIRNQIKLHEEQYIPDYVSLTDCIYCETEFAVACLDCKWTPGGKAVYITAWKNYGNCIRPQNHKWRSHIPPFGHLWYRRKQSKSMLGSIRQTFEQSRSPDNGRDGLTKVWPLRSDAKYQELVTTGGI</sequence>
<name>A0ABR4AMU2_9LECA</name>
<reference evidence="2 3" key="1">
    <citation type="submission" date="2024-09" db="EMBL/GenBank/DDBJ databases">
        <title>Rethinking Asexuality: The Enigmatic Case of Functional Sexual Genes in Lepraria (Stereocaulaceae).</title>
        <authorList>
            <person name="Doellman M."/>
            <person name="Sun Y."/>
            <person name="Barcenas-Pena A."/>
            <person name="Lumbsch H.T."/>
            <person name="Grewe F."/>
        </authorList>
    </citation>
    <scope>NUCLEOTIDE SEQUENCE [LARGE SCALE GENOMIC DNA]</scope>
    <source>
        <strain evidence="2 3">Mercado 3170</strain>
    </source>
</reference>
<accession>A0ABR4AMU2</accession>
<feature type="compositionally biased region" description="Polar residues" evidence="1">
    <location>
        <begin position="64"/>
        <end position="73"/>
    </location>
</feature>
<evidence type="ECO:0000313" key="2">
    <source>
        <dbReference type="EMBL" id="KAL2046428.1"/>
    </source>
</evidence>
<feature type="compositionally biased region" description="Polar residues" evidence="1">
    <location>
        <begin position="45"/>
        <end position="54"/>
    </location>
</feature>